<keyword evidence="4" id="KW-1185">Reference proteome</keyword>
<dbReference type="Proteomes" id="UP000799640">
    <property type="component" value="Unassembled WGS sequence"/>
</dbReference>
<keyword evidence="2" id="KW-0732">Signal</keyword>
<evidence type="ECO:0000313" key="3">
    <source>
        <dbReference type="EMBL" id="KAF2404414.1"/>
    </source>
</evidence>
<evidence type="ECO:0000256" key="2">
    <source>
        <dbReference type="SAM" id="SignalP"/>
    </source>
</evidence>
<feature type="region of interest" description="Disordered" evidence="1">
    <location>
        <begin position="132"/>
        <end position="152"/>
    </location>
</feature>
<evidence type="ECO:0000256" key="1">
    <source>
        <dbReference type="SAM" id="MobiDB-lite"/>
    </source>
</evidence>
<gene>
    <name evidence="3" type="ORF">EJ06DRAFT_518822</name>
</gene>
<dbReference type="OrthoDB" id="10638101at2759"/>
<accession>A0A6G1I8A6</accession>
<feature type="signal peptide" evidence="2">
    <location>
        <begin position="1"/>
        <end position="16"/>
    </location>
</feature>
<name>A0A6G1I8A6_9PEZI</name>
<reference evidence="3" key="1">
    <citation type="journal article" date="2020" name="Stud. Mycol.">
        <title>101 Dothideomycetes genomes: a test case for predicting lifestyles and emergence of pathogens.</title>
        <authorList>
            <person name="Haridas S."/>
            <person name="Albert R."/>
            <person name="Binder M."/>
            <person name="Bloem J."/>
            <person name="Labutti K."/>
            <person name="Salamov A."/>
            <person name="Andreopoulos B."/>
            <person name="Baker S."/>
            <person name="Barry K."/>
            <person name="Bills G."/>
            <person name="Bluhm B."/>
            <person name="Cannon C."/>
            <person name="Castanera R."/>
            <person name="Culley D."/>
            <person name="Daum C."/>
            <person name="Ezra D."/>
            <person name="Gonzalez J."/>
            <person name="Henrissat B."/>
            <person name="Kuo A."/>
            <person name="Liang C."/>
            <person name="Lipzen A."/>
            <person name="Lutzoni F."/>
            <person name="Magnuson J."/>
            <person name="Mondo S."/>
            <person name="Nolan M."/>
            <person name="Ohm R."/>
            <person name="Pangilinan J."/>
            <person name="Park H.-J."/>
            <person name="Ramirez L."/>
            <person name="Alfaro M."/>
            <person name="Sun H."/>
            <person name="Tritt A."/>
            <person name="Yoshinaga Y."/>
            <person name="Zwiers L.-H."/>
            <person name="Turgeon B."/>
            <person name="Goodwin S."/>
            <person name="Spatafora J."/>
            <person name="Crous P."/>
            <person name="Grigoriev I."/>
        </authorList>
    </citation>
    <scope>NUCLEOTIDE SEQUENCE</scope>
    <source>
        <strain evidence="3">CBS 262.69</strain>
    </source>
</reference>
<feature type="chain" id="PRO_5026006039" evidence="2">
    <location>
        <begin position="17"/>
        <end position="175"/>
    </location>
</feature>
<proteinExistence type="predicted"/>
<organism evidence="3 4">
    <name type="scientific">Trichodelitschia bisporula</name>
    <dbReference type="NCBI Taxonomy" id="703511"/>
    <lineage>
        <taxon>Eukaryota</taxon>
        <taxon>Fungi</taxon>
        <taxon>Dikarya</taxon>
        <taxon>Ascomycota</taxon>
        <taxon>Pezizomycotina</taxon>
        <taxon>Dothideomycetes</taxon>
        <taxon>Dothideomycetes incertae sedis</taxon>
        <taxon>Phaeotrichales</taxon>
        <taxon>Phaeotrichaceae</taxon>
        <taxon>Trichodelitschia</taxon>
    </lineage>
</organism>
<dbReference type="AlphaFoldDB" id="A0A6G1I8A6"/>
<sequence>MYFSSLAVGLTVLTAAASLPALSTPPPAFLPFITLVTDADVTWCRPWPNTAYWPANHLKLYRGTVLNLTCWSPTDVPEPDNGPGLSQPWDIWVKSYDTGCWINENDLSAAKVVFEDVLQPCRRKGPWDLGGVGTKGWNGTKTAGSAKPTGVQLPGAVGTTALGGVGPHPGMGGRV</sequence>
<evidence type="ECO:0000313" key="4">
    <source>
        <dbReference type="Proteomes" id="UP000799640"/>
    </source>
</evidence>
<dbReference type="EMBL" id="ML996688">
    <property type="protein sequence ID" value="KAF2404414.1"/>
    <property type="molecule type" value="Genomic_DNA"/>
</dbReference>
<protein>
    <submittedName>
        <fullName evidence="3">Uncharacterized protein</fullName>
    </submittedName>
</protein>